<dbReference type="PANTHER" id="PTHR14492:SF4">
    <property type="entry name" value="CILIOGENESIS AND PLANAR POLARITY EFFECTOR 1"/>
    <property type="match status" value="1"/>
</dbReference>
<gene>
    <name evidence="2" type="ORF">WMY93_019499</name>
</gene>
<keyword evidence="3" id="KW-1185">Reference proteome</keyword>
<dbReference type="EMBL" id="JBBPFD010000014">
    <property type="protein sequence ID" value="KAK7898646.1"/>
    <property type="molecule type" value="Genomic_DNA"/>
</dbReference>
<dbReference type="Pfam" id="PF15392">
    <property type="entry name" value="Joubert"/>
    <property type="match status" value="1"/>
</dbReference>
<accession>A0AAW0NRB2</accession>
<dbReference type="Proteomes" id="UP001460270">
    <property type="component" value="Unassembled WGS sequence"/>
</dbReference>
<feature type="region of interest" description="Disordered" evidence="1">
    <location>
        <begin position="54"/>
        <end position="81"/>
    </location>
</feature>
<name>A0AAW0NRB2_9GOBI</name>
<evidence type="ECO:0000313" key="2">
    <source>
        <dbReference type="EMBL" id="KAK7898646.1"/>
    </source>
</evidence>
<dbReference type="GO" id="GO:0060271">
    <property type="term" value="P:cilium assembly"/>
    <property type="evidence" value="ECO:0007669"/>
    <property type="project" value="TreeGrafter"/>
</dbReference>
<feature type="region of interest" description="Disordered" evidence="1">
    <location>
        <begin position="205"/>
        <end position="231"/>
    </location>
</feature>
<evidence type="ECO:0008006" key="4">
    <source>
        <dbReference type="Google" id="ProtNLM"/>
    </source>
</evidence>
<feature type="region of interest" description="Disordered" evidence="1">
    <location>
        <begin position="106"/>
        <end position="163"/>
    </location>
</feature>
<dbReference type="InterPro" id="IPR028236">
    <property type="entry name" value="CPLANE1"/>
</dbReference>
<feature type="compositionally biased region" description="Polar residues" evidence="1">
    <location>
        <begin position="148"/>
        <end position="160"/>
    </location>
</feature>
<comment type="caution">
    <text evidence="2">The sequence shown here is derived from an EMBL/GenBank/DDBJ whole genome shotgun (WGS) entry which is preliminary data.</text>
</comment>
<evidence type="ECO:0000256" key="1">
    <source>
        <dbReference type="SAM" id="MobiDB-lite"/>
    </source>
</evidence>
<evidence type="ECO:0000313" key="3">
    <source>
        <dbReference type="Proteomes" id="UP001460270"/>
    </source>
</evidence>
<organism evidence="2 3">
    <name type="scientific">Mugilogobius chulae</name>
    <name type="common">yellowstripe goby</name>
    <dbReference type="NCBI Taxonomy" id="88201"/>
    <lineage>
        <taxon>Eukaryota</taxon>
        <taxon>Metazoa</taxon>
        <taxon>Chordata</taxon>
        <taxon>Craniata</taxon>
        <taxon>Vertebrata</taxon>
        <taxon>Euteleostomi</taxon>
        <taxon>Actinopterygii</taxon>
        <taxon>Neopterygii</taxon>
        <taxon>Teleostei</taxon>
        <taxon>Neoteleostei</taxon>
        <taxon>Acanthomorphata</taxon>
        <taxon>Gobiaria</taxon>
        <taxon>Gobiiformes</taxon>
        <taxon>Gobioidei</taxon>
        <taxon>Gobiidae</taxon>
        <taxon>Gobionellinae</taxon>
        <taxon>Mugilogobius</taxon>
    </lineage>
</organism>
<feature type="compositionally biased region" description="Basic and acidic residues" evidence="1">
    <location>
        <begin position="333"/>
        <end position="344"/>
    </location>
</feature>
<sequence length="465" mass="52104">MCALLQFLIGSGADDWSCSGAAIHIEESVPRSPFGFDADKTYFLPKVVSLKQKSAKPYGRSQRRAACPSSPQSAGLTADSSAAHRRLFRDRLFKARVLVNSAEKFTPDPASEKKTTGVKKTVRLYTPQERQKPQHPTSTGLRGHESFDPQTAASPSFHTQTGRKDDFAELSELTNILSEETLEQTELSDTDEMLEQLVREGVLSPTALGLETSSKDTRAGNAQTKMSENHSLHEKRELRIWMRKKQRERLAVYQKHRQTLRGWNTDLFPLQVQLYMNESINAVHLLFRYSRSFTARSSSALPFDSTYRVNTSSLRNRLPSENPRPRSAGIKDAPSEEYHKRLGIDRPVTSLPRDRLSQVTRRGMLTSPRSPKSNPGDDRMQSRSLSGASAVKRDNSNSKLTSLHEASKMYTLSHLAVPGLDNSEEAHLSGAGETEWDWLDRLSETGSSISKIDWAAIERMVAEET</sequence>
<protein>
    <recommendedName>
        <fullName evidence="4">PEHE domain-containing protein</fullName>
    </recommendedName>
</protein>
<dbReference type="PANTHER" id="PTHR14492">
    <property type="entry name" value="JBTS17"/>
    <property type="match status" value="1"/>
</dbReference>
<feature type="compositionally biased region" description="Polar residues" evidence="1">
    <location>
        <begin position="69"/>
        <end position="80"/>
    </location>
</feature>
<reference evidence="3" key="1">
    <citation type="submission" date="2024-04" db="EMBL/GenBank/DDBJ databases">
        <title>Salinicola lusitanus LLJ914,a marine bacterium isolated from the Okinawa Trough.</title>
        <authorList>
            <person name="Li J."/>
        </authorList>
    </citation>
    <scope>NUCLEOTIDE SEQUENCE [LARGE SCALE GENOMIC DNA]</scope>
</reference>
<dbReference type="GO" id="GO:0035869">
    <property type="term" value="C:ciliary transition zone"/>
    <property type="evidence" value="ECO:0007669"/>
    <property type="project" value="TreeGrafter"/>
</dbReference>
<dbReference type="AlphaFoldDB" id="A0AAW0NRB2"/>
<proteinExistence type="predicted"/>
<feature type="region of interest" description="Disordered" evidence="1">
    <location>
        <begin position="314"/>
        <end position="399"/>
    </location>
</feature>